<organism evidence="1 2">
    <name type="scientific">Sporomusa acidovorans (strain ATCC 49682 / DSM 3132 / Mol)</name>
    <dbReference type="NCBI Taxonomy" id="1123286"/>
    <lineage>
        <taxon>Bacteria</taxon>
        <taxon>Bacillati</taxon>
        <taxon>Bacillota</taxon>
        <taxon>Negativicutes</taxon>
        <taxon>Selenomonadales</taxon>
        <taxon>Sporomusaceae</taxon>
        <taxon>Sporomusa</taxon>
    </lineage>
</organism>
<name>A0ABZ3JB08_SPOA4</name>
<protein>
    <submittedName>
        <fullName evidence="1">Uncharacterized protein</fullName>
    </submittedName>
</protein>
<evidence type="ECO:0000313" key="2">
    <source>
        <dbReference type="Proteomes" id="UP000216052"/>
    </source>
</evidence>
<evidence type="ECO:0000313" key="1">
    <source>
        <dbReference type="EMBL" id="XFO75286.1"/>
    </source>
</evidence>
<dbReference type="Proteomes" id="UP000216052">
    <property type="component" value="Chromosome"/>
</dbReference>
<gene>
    <name evidence="1" type="ORF">SPACI_054020</name>
</gene>
<sequence length="91" mass="9847">MFAAIKPDFQDVLVTFIYNNLPALMDPTSTVVIVDNGTAIPTTNTIVVSPGDLQALKTAVLNNFNQLGLPADIQEIVQQFFALNPSVQTIE</sequence>
<dbReference type="EMBL" id="CP155571">
    <property type="protein sequence ID" value="XFO75286.1"/>
    <property type="molecule type" value="Genomic_DNA"/>
</dbReference>
<keyword evidence="2" id="KW-1185">Reference proteome</keyword>
<reference evidence="1" key="1">
    <citation type="submission" date="2024-05" db="EMBL/GenBank/DDBJ databases">
        <title>Isolation and characterization of Sporomusa carbonis sp. nov., a carboxydotrophic hydrogenogen in the genus of Sporomusa isolated from a charcoal burning pile.</title>
        <authorList>
            <person name="Boeer T."/>
            <person name="Rosenbaum F."/>
            <person name="Eysell L."/>
            <person name="Mueller V."/>
            <person name="Daniel R."/>
            <person name="Poehlein A."/>
        </authorList>
    </citation>
    <scope>NUCLEOTIDE SEQUENCE [LARGE SCALE GENOMIC DNA]</scope>
    <source>
        <strain evidence="1">DSM 3132</strain>
    </source>
</reference>
<proteinExistence type="predicted"/>
<accession>A0ABZ3JB08</accession>